<evidence type="ECO:0000313" key="1">
    <source>
        <dbReference type="EMBL" id="MDN3711768.1"/>
    </source>
</evidence>
<dbReference type="Proteomes" id="UP001243846">
    <property type="component" value="Unassembled WGS sequence"/>
</dbReference>
<evidence type="ECO:0008006" key="3">
    <source>
        <dbReference type="Google" id="ProtNLM"/>
    </source>
</evidence>
<gene>
    <name evidence="1" type="ORF">QWZ10_07835</name>
</gene>
<dbReference type="EMBL" id="JAUFRC010000001">
    <property type="protein sequence ID" value="MDN3711768.1"/>
    <property type="molecule type" value="Genomic_DNA"/>
</dbReference>
<dbReference type="Gene3D" id="3.40.50.150">
    <property type="entry name" value="Vaccinia Virus protein VP39"/>
    <property type="match status" value="1"/>
</dbReference>
<sequence length="115" mass="12318">MLLLGAGRDFDLTPFDPGQTQIVQGFFPDVQALEGWGYDIVTEPRGAFAQALVVIPRSRALARARLAQASALLPEGAALWIDGLKTDGIDPFCARSAAFCRSKRSIRAPTARSSA</sequence>
<keyword evidence="2" id="KW-1185">Reference proteome</keyword>
<protein>
    <recommendedName>
        <fullName evidence="3">PABS domain-containing protein</fullName>
    </recommendedName>
</protein>
<comment type="caution">
    <text evidence="1">The sequence shown here is derived from an EMBL/GenBank/DDBJ whole genome shotgun (WGS) entry which is preliminary data.</text>
</comment>
<reference evidence="2" key="1">
    <citation type="journal article" date="2019" name="Int. J. Syst. Evol. Microbiol.">
        <title>The Global Catalogue of Microorganisms (GCM) 10K type strain sequencing project: providing services to taxonomists for standard genome sequencing and annotation.</title>
        <authorList>
            <consortium name="The Broad Institute Genomics Platform"/>
            <consortium name="The Broad Institute Genome Sequencing Center for Infectious Disease"/>
            <person name="Wu L."/>
            <person name="Ma J."/>
        </authorList>
    </citation>
    <scope>NUCLEOTIDE SEQUENCE [LARGE SCALE GENOMIC DNA]</scope>
    <source>
        <strain evidence="2">CECT 8482</strain>
    </source>
</reference>
<evidence type="ECO:0000313" key="2">
    <source>
        <dbReference type="Proteomes" id="UP001243846"/>
    </source>
</evidence>
<accession>A0ABT8D4Q4</accession>
<dbReference type="InterPro" id="IPR029063">
    <property type="entry name" value="SAM-dependent_MTases_sf"/>
</dbReference>
<proteinExistence type="predicted"/>
<organism evidence="1 2">
    <name type="scientific">Paracoccus cavernae</name>
    <dbReference type="NCBI Taxonomy" id="1571207"/>
    <lineage>
        <taxon>Bacteria</taxon>
        <taxon>Pseudomonadati</taxon>
        <taxon>Pseudomonadota</taxon>
        <taxon>Alphaproteobacteria</taxon>
        <taxon>Rhodobacterales</taxon>
        <taxon>Paracoccaceae</taxon>
        <taxon>Paracoccus</taxon>
    </lineage>
</organism>
<name>A0ABT8D4Q4_9RHOB</name>